<sequence>MQSILVSACLLGEAVRYNGGDNRCDHALLQRWLDEGRVVPVCPEVAGGLPTPRPPAEITRSGGGRAVLDGEARVLAVDGRDVTEQFLRGAERALAHAQAMGIRVAVLKEGSPSCGTGAIYDGSFSGTKVTGVGVTAACLAQAGVRVFSEHQLADAARLLEQLERAPGEKAEP</sequence>
<dbReference type="Pfam" id="PF04463">
    <property type="entry name" value="2-thiour_desulf"/>
    <property type="match status" value="1"/>
</dbReference>
<dbReference type="AlphaFoldDB" id="A0A2U8GZC8"/>
<protein>
    <submittedName>
        <fullName evidence="1">Purine-nucleoside phosphorylase</fullName>
    </submittedName>
</protein>
<dbReference type="EMBL" id="CP022187">
    <property type="protein sequence ID" value="AWI77805.1"/>
    <property type="molecule type" value="Genomic_DNA"/>
</dbReference>
<accession>A0A2U8GZC8</accession>
<dbReference type="PANTHER" id="PTHR30087">
    <property type="entry name" value="INNER MEMBRANE PROTEIN"/>
    <property type="match status" value="1"/>
</dbReference>
<evidence type="ECO:0000313" key="2">
    <source>
        <dbReference type="Proteomes" id="UP000244930"/>
    </source>
</evidence>
<evidence type="ECO:0000313" key="1">
    <source>
        <dbReference type="EMBL" id="AWI77805.1"/>
    </source>
</evidence>
<proteinExistence type="predicted"/>
<name>A0A2U8GZC8_9RHOO</name>
<organism evidence="1 2">
    <name type="scientific">Parazoarcus communis</name>
    <dbReference type="NCBI Taxonomy" id="41977"/>
    <lineage>
        <taxon>Bacteria</taxon>
        <taxon>Pseudomonadati</taxon>
        <taxon>Pseudomonadota</taxon>
        <taxon>Betaproteobacteria</taxon>
        <taxon>Rhodocyclales</taxon>
        <taxon>Zoogloeaceae</taxon>
        <taxon>Parazoarcus</taxon>
    </lineage>
</organism>
<gene>
    <name evidence="1" type="ORF">CEW83_17465</name>
</gene>
<dbReference type="PANTHER" id="PTHR30087:SF1">
    <property type="entry name" value="HYPOTHETICAL CYTOSOLIC PROTEIN"/>
    <property type="match status" value="1"/>
</dbReference>
<dbReference type="InterPro" id="IPR007553">
    <property type="entry name" value="2-thiour_desulf"/>
</dbReference>
<dbReference type="Proteomes" id="UP000244930">
    <property type="component" value="Chromosome"/>
</dbReference>
<reference evidence="1 2" key="1">
    <citation type="submission" date="2017-06" db="EMBL/GenBank/DDBJ databases">
        <title>Azoarcus.</title>
        <authorList>
            <person name="Woo J.-H."/>
            <person name="Kim H.-S."/>
        </authorList>
    </citation>
    <scope>NUCLEOTIDE SEQUENCE [LARGE SCALE GENOMIC DNA]</scope>
    <source>
        <strain evidence="1 2">TSPY31</strain>
    </source>
</reference>
<keyword evidence="2" id="KW-1185">Reference proteome</keyword>
<dbReference type="KEGG" id="acom:CEW83_17465"/>